<gene>
    <name evidence="1" type="ORF">S01H4_32756</name>
</gene>
<sequence length="70" mass="7487">MVNPAAGAAMVPGTTLTWGLGSATMWWLANYMDQLIVGAAVDRGRLKIPRYDGADPAAPTDGDIWLRIDL</sequence>
<dbReference type="EMBL" id="BART01017165">
    <property type="protein sequence ID" value="GAG75345.1"/>
    <property type="molecule type" value="Genomic_DNA"/>
</dbReference>
<proteinExistence type="predicted"/>
<dbReference type="AlphaFoldDB" id="X0ZZN8"/>
<reference evidence="1" key="1">
    <citation type="journal article" date="2014" name="Front. Microbiol.">
        <title>High frequency of phylogenetically diverse reductive dehalogenase-homologous genes in deep subseafloor sedimentary metagenomes.</title>
        <authorList>
            <person name="Kawai M."/>
            <person name="Futagami T."/>
            <person name="Toyoda A."/>
            <person name="Takaki Y."/>
            <person name="Nishi S."/>
            <person name="Hori S."/>
            <person name="Arai W."/>
            <person name="Tsubouchi T."/>
            <person name="Morono Y."/>
            <person name="Uchiyama I."/>
            <person name="Ito T."/>
            <person name="Fujiyama A."/>
            <person name="Inagaki F."/>
            <person name="Takami H."/>
        </authorList>
    </citation>
    <scope>NUCLEOTIDE SEQUENCE</scope>
    <source>
        <strain evidence="1">Expedition CK06-06</strain>
    </source>
</reference>
<name>X0ZZN8_9ZZZZ</name>
<protein>
    <submittedName>
        <fullName evidence="1">Uncharacterized protein</fullName>
    </submittedName>
</protein>
<comment type="caution">
    <text evidence="1">The sequence shown here is derived from an EMBL/GenBank/DDBJ whole genome shotgun (WGS) entry which is preliminary data.</text>
</comment>
<organism evidence="1">
    <name type="scientific">marine sediment metagenome</name>
    <dbReference type="NCBI Taxonomy" id="412755"/>
    <lineage>
        <taxon>unclassified sequences</taxon>
        <taxon>metagenomes</taxon>
        <taxon>ecological metagenomes</taxon>
    </lineage>
</organism>
<evidence type="ECO:0000313" key="1">
    <source>
        <dbReference type="EMBL" id="GAG75345.1"/>
    </source>
</evidence>
<accession>X0ZZN8</accession>